<dbReference type="AlphaFoldDB" id="A0A4R4DYW3"/>
<evidence type="ECO:0000313" key="1">
    <source>
        <dbReference type="EMBL" id="TCZ71037.1"/>
    </source>
</evidence>
<keyword evidence="2" id="KW-1185">Reference proteome</keyword>
<dbReference type="Proteomes" id="UP000295164">
    <property type="component" value="Unassembled WGS sequence"/>
</dbReference>
<organism evidence="1 2">
    <name type="scientific">Flaviaesturariibacter aridisoli</name>
    <dbReference type="NCBI Taxonomy" id="2545761"/>
    <lineage>
        <taxon>Bacteria</taxon>
        <taxon>Pseudomonadati</taxon>
        <taxon>Bacteroidota</taxon>
        <taxon>Chitinophagia</taxon>
        <taxon>Chitinophagales</taxon>
        <taxon>Chitinophagaceae</taxon>
        <taxon>Flaviaestuariibacter</taxon>
    </lineage>
</organism>
<gene>
    <name evidence="1" type="ORF">E0486_10460</name>
</gene>
<accession>A0A4R4DYW3</accession>
<comment type="caution">
    <text evidence="1">The sequence shown here is derived from an EMBL/GenBank/DDBJ whole genome shotgun (WGS) entry which is preliminary data.</text>
</comment>
<reference evidence="1 2" key="1">
    <citation type="submission" date="2019-03" db="EMBL/GenBank/DDBJ databases">
        <authorList>
            <person name="Kim M.K.M."/>
        </authorList>
    </citation>
    <scope>NUCLEOTIDE SEQUENCE [LARGE SCALE GENOMIC DNA]</scope>
    <source>
        <strain evidence="1 2">17J68-15</strain>
    </source>
</reference>
<dbReference type="RefSeq" id="WP_131852120.1">
    <property type="nucleotide sequence ID" value="NZ_SKFH01000014.1"/>
</dbReference>
<name>A0A4R4DYW3_9BACT</name>
<protein>
    <submittedName>
        <fullName evidence="1">Uncharacterized protein</fullName>
    </submittedName>
</protein>
<proteinExistence type="predicted"/>
<sequence>MIHTSELRWGNSILQKKNGRIQAVSCGGEQFGLLAQGQPADLYPIVLKAEVLLQQGFTENKEYALYPQAREFRRVLAVKGKGHHELLAYVKSNGECLAWANTDGVVSSNPVFQLHQLQNLHHALTGTELL</sequence>
<dbReference type="EMBL" id="SKFH01000014">
    <property type="protein sequence ID" value="TCZ71037.1"/>
    <property type="molecule type" value="Genomic_DNA"/>
</dbReference>
<dbReference type="OrthoDB" id="956134at2"/>
<evidence type="ECO:0000313" key="2">
    <source>
        <dbReference type="Proteomes" id="UP000295164"/>
    </source>
</evidence>